<dbReference type="PANTHER" id="PTHR11590">
    <property type="entry name" value="PROTEIN-GLUTAMINE GAMMA-GLUTAMYLTRANSFERASE"/>
    <property type="match status" value="1"/>
</dbReference>
<reference evidence="5" key="2">
    <citation type="submission" date="2014-03" db="EMBL/GenBank/DDBJ databases">
        <title>The whipworm genome and dual-species transcriptomics of an intimate host-pathogen interaction.</title>
        <authorList>
            <person name="Foth B.J."/>
            <person name="Tsai I.J."/>
            <person name="Reid A.J."/>
            <person name="Bancroft A.J."/>
            <person name="Nichol S."/>
            <person name="Tracey A."/>
            <person name="Holroyd N."/>
            <person name="Cotton J.A."/>
            <person name="Stanley E.J."/>
            <person name="Zarowiecki M."/>
            <person name="Liu J.Z."/>
            <person name="Huckvale T."/>
            <person name="Cooper P.J."/>
            <person name="Grencis R.K."/>
            <person name="Berriman M."/>
        </authorList>
    </citation>
    <scope>NUCLEOTIDE SEQUENCE [LARGE SCALE GENOMIC DNA]</scope>
    <source>
        <strain evidence="5">Edinburgh</strain>
    </source>
</reference>
<dbReference type="AlphaFoldDB" id="A0A5S6Q8W1"/>
<sequence>MIHPVDVPVLFAERRQYIDEVVDEGTPLRKNAYGQCVTNKISRRVLPQVVLQRGLTLWGSLFKETSRFPITREEQGESSEDRLVFPDPVEPPTKKSPLELELADLYIDKNATAHHTADFNVVRRENEKNLVIRRGQPFEILLSFYRDVDADIDELKLVFEIGNQPTIANLTRIAMTLPLQEKIKSQEVSSWYAVVKKLTGSQVLLEICVPSKCIVGRWNLKVVTSLKACPMNEYLKSTSLISDIYILFNPWNKDDDVFMESEEVEEYVLNDVGKIWRGNSTRLIPYYWSFGQFEEGILEACISVLNRSALPFALRSDPSFVVRAMSDMVQSPEQYSILEGNWSASYFTGIDPTEWAGSTKILQQYAKTGRQISYGHCWVFAGVMTTICRCLGIPTRIVTCYQAAHDSEKLLITDIHIRRSGKMDEEEMPDKVWSYHVWNECWMKRPYMASEYNGWQVVDATPQEKAGGLTRIGPTPVTAVKDGRADLVYDTSSVIGEVNAEKCYWVENEAGEERLVKVDQDGIGKFLSTKLPGRNFCGLNNTDRLDVTQCYKLSDDKRNEVMESLFPGYRDAISRYLANNPQPDVEFEFSMDENFALGDDMKFVITVKNKSEQLRDVNLSIRVCSVHFTSRNSIKVKHERTLLSFGPNERRTFCCVLSLNDYLSRSGGTFTFMVIVRGTVQQTDQMFVESRDFSATVPNIAISVLAPLKTGKSSDVEFSFANPLPVTLTSCKFIVEGPGVVETVEIPCKKVPPRAVAKVHYAVKPFREGNHRIIIARFSCDQLKDVHGAIGVGVAN</sequence>
<dbReference type="STRING" id="70415.A0A5S6Q8W1"/>
<evidence type="ECO:0000313" key="7">
    <source>
        <dbReference type="WBParaSite" id="TMUE_1000003623.2"/>
    </source>
</evidence>
<dbReference type="Gene3D" id="2.60.40.10">
    <property type="entry name" value="Immunoglobulins"/>
    <property type="match status" value="3"/>
</dbReference>
<dbReference type="Pfam" id="PF00868">
    <property type="entry name" value="Transglut_N"/>
    <property type="match status" value="1"/>
</dbReference>
<feature type="active site" evidence="2">
    <location>
        <position position="377"/>
    </location>
</feature>
<dbReference type="FunFam" id="3.90.260.10:FF:000002">
    <property type="entry name" value="Erythrocyte membrane protein band 4.2"/>
    <property type="match status" value="1"/>
</dbReference>
<dbReference type="SUPFAM" id="SSF54001">
    <property type="entry name" value="Cysteine proteinases"/>
    <property type="match status" value="1"/>
</dbReference>
<dbReference type="WBParaSite" id="TMUE_1000003623.2">
    <property type="protein sequence ID" value="TMUE_1000003623.2"/>
    <property type="gene ID" value="WBGene00288574"/>
</dbReference>
<dbReference type="InterPro" id="IPR036238">
    <property type="entry name" value="Transglutaminase_C_sf"/>
</dbReference>
<keyword evidence="5" id="KW-1185">Reference proteome</keyword>
<dbReference type="InterPro" id="IPR014756">
    <property type="entry name" value="Ig_E-set"/>
</dbReference>
<accession>A0A5S6Q8W1</accession>
<feature type="active site" evidence="2">
    <location>
        <position position="459"/>
    </location>
</feature>
<evidence type="ECO:0000313" key="6">
    <source>
        <dbReference type="WBParaSite" id="TMUE_1000003623.1"/>
    </source>
</evidence>
<dbReference type="SUPFAM" id="SSF81296">
    <property type="entry name" value="E set domains"/>
    <property type="match status" value="1"/>
</dbReference>
<dbReference type="Gene3D" id="3.90.260.10">
    <property type="entry name" value="Transglutaminase-like"/>
    <property type="match status" value="1"/>
</dbReference>
<dbReference type="Pfam" id="PF00927">
    <property type="entry name" value="Transglut_C"/>
    <property type="match status" value="1"/>
</dbReference>
<dbReference type="SMART" id="SM00460">
    <property type="entry name" value="TGc"/>
    <property type="match status" value="1"/>
</dbReference>
<dbReference type="PIRSF" id="PIRSF000459">
    <property type="entry name" value="TGM_EBP42"/>
    <property type="match status" value="1"/>
</dbReference>
<dbReference type="Pfam" id="PF01841">
    <property type="entry name" value="Transglut_core"/>
    <property type="match status" value="1"/>
</dbReference>
<dbReference type="WBParaSite" id="TMUE_1000003623.1">
    <property type="protein sequence ID" value="TMUE_1000003623.1"/>
    <property type="gene ID" value="WBGene00288574"/>
</dbReference>
<dbReference type="InterPro" id="IPR008958">
    <property type="entry name" value="Transglutaminase_C"/>
</dbReference>
<evidence type="ECO:0000256" key="2">
    <source>
        <dbReference type="PIRSR" id="PIRSR000459-1"/>
    </source>
</evidence>
<dbReference type="WBParaSite" id="TMUE_1000003623.4">
    <property type="protein sequence ID" value="TMUE_1000003623.4"/>
    <property type="gene ID" value="WBGene00288574"/>
</dbReference>
<dbReference type="InterPro" id="IPR036985">
    <property type="entry name" value="Transglutaminase-like_sf"/>
</dbReference>
<dbReference type="GO" id="GO:0003810">
    <property type="term" value="F:protein-glutamine gamma-glutamyltransferase activity"/>
    <property type="evidence" value="ECO:0007669"/>
    <property type="project" value="InterPro"/>
</dbReference>
<dbReference type="InterPro" id="IPR013783">
    <property type="entry name" value="Ig-like_fold"/>
</dbReference>
<name>A0A5S6Q8W1_TRIMR</name>
<dbReference type="InterPro" id="IPR050779">
    <property type="entry name" value="Transglutaminase"/>
</dbReference>
<dbReference type="InterPro" id="IPR002931">
    <property type="entry name" value="Transglutaminase-like"/>
</dbReference>
<dbReference type="InterPro" id="IPR001102">
    <property type="entry name" value="Transglutaminase_N"/>
</dbReference>
<dbReference type="PANTHER" id="PTHR11590:SF40">
    <property type="entry name" value="HEMOCYTE PROTEIN-GLUTAMINE GAMMA-GLUTAMYLTRANSFERASE-LIKE PROTEIN"/>
    <property type="match status" value="1"/>
</dbReference>
<dbReference type="SUPFAM" id="SSF49309">
    <property type="entry name" value="Transglutaminase, two C-terminal domains"/>
    <property type="match status" value="2"/>
</dbReference>
<feature type="region of interest" description="Disordered" evidence="3">
    <location>
        <begin position="71"/>
        <end position="92"/>
    </location>
</feature>
<dbReference type="InterPro" id="IPR023608">
    <property type="entry name" value="Transglutaminase_animal"/>
</dbReference>
<proteinExistence type="inferred from homology"/>
<dbReference type="Proteomes" id="UP000046395">
    <property type="component" value="Unassembled WGS sequence"/>
</dbReference>
<dbReference type="InterPro" id="IPR038765">
    <property type="entry name" value="Papain-like_cys_pep_sf"/>
</dbReference>
<evidence type="ECO:0000313" key="5">
    <source>
        <dbReference type="Proteomes" id="UP000046395"/>
    </source>
</evidence>
<reference evidence="6" key="3">
    <citation type="submission" date="2019-12" db="UniProtKB">
        <authorList>
            <consortium name="WormBaseParasite"/>
        </authorList>
    </citation>
    <scope>IDENTIFICATION</scope>
</reference>
<feature type="active site" evidence="2">
    <location>
        <position position="436"/>
    </location>
</feature>
<evidence type="ECO:0000259" key="4">
    <source>
        <dbReference type="SMART" id="SM00460"/>
    </source>
</evidence>
<reference evidence="5" key="1">
    <citation type="submission" date="2013-11" db="EMBL/GenBank/DDBJ databases">
        <authorList>
            <person name="Aslett M."/>
        </authorList>
    </citation>
    <scope>NUCLEOTIDE SEQUENCE [LARGE SCALE GENOMIC DNA]</scope>
    <source>
        <strain evidence="5">Edinburgh</strain>
    </source>
</reference>
<dbReference type="WBParaSite" id="TMUE_1000003623.3">
    <property type="protein sequence ID" value="TMUE_1000003623.3"/>
    <property type="gene ID" value="WBGene00288574"/>
</dbReference>
<feature type="domain" description="Transglutaminase-like" evidence="4">
    <location>
        <begin position="369"/>
        <end position="462"/>
    </location>
</feature>
<dbReference type="FunFam" id="2.60.40.10:FF:000090">
    <property type="entry name" value="Protein-glutamine gamma-glutamyltransferase 2"/>
    <property type="match status" value="1"/>
</dbReference>
<evidence type="ECO:0000256" key="1">
    <source>
        <dbReference type="ARBA" id="ARBA00005968"/>
    </source>
</evidence>
<protein>
    <submittedName>
        <fullName evidence="6 7">TGc domain-containing protein</fullName>
    </submittedName>
</protein>
<feature type="compositionally biased region" description="Basic and acidic residues" evidence="3">
    <location>
        <begin position="71"/>
        <end position="84"/>
    </location>
</feature>
<comment type="similarity">
    <text evidence="1">Belongs to the transglutaminase superfamily. Transglutaminase family.</text>
</comment>
<evidence type="ECO:0000256" key="3">
    <source>
        <dbReference type="SAM" id="MobiDB-lite"/>
    </source>
</evidence>
<organism evidence="5 6">
    <name type="scientific">Trichuris muris</name>
    <name type="common">Mouse whipworm</name>
    <dbReference type="NCBI Taxonomy" id="70415"/>
    <lineage>
        <taxon>Eukaryota</taxon>
        <taxon>Metazoa</taxon>
        <taxon>Ecdysozoa</taxon>
        <taxon>Nematoda</taxon>
        <taxon>Enoplea</taxon>
        <taxon>Dorylaimia</taxon>
        <taxon>Trichinellida</taxon>
        <taxon>Trichuridae</taxon>
        <taxon>Trichuris</taxon>
    </lineage>
</organism>